<evidence type="ECO:0000256" key="1">
    <source>
        <dbReference type="SAM" id="MobiDB-lite"/>
    </source>
</evidence>
<evidence type="ECO:0000313" key="4">
    <source>
        <dbReference type="WBParaSite" id="Csp11.Scaffold629.g9942.t1"/>
    </source>
</evidence>
<dbReference type="eggNOG" id="KOG4818">
    <property type="taxonomic scope" value="Eukaryota"/>
</dbReference>
<proteinExistence type="predicted"/>
<feature type="domain" description="Phlebovirus glycoprotein G2 fusion" evidence="2">
    <location>
        <begin position="98"/>
        <end position="408"/>
    </location>
</feature>
<name>A0A1I7UJG7_9PELO</name>
<sequence length="567" mass="64308">MQNPSTEQPYLNRMRSLTTRFKIPRRKRERSQPENPETQQTLIDPRIRTFEVRTVGPPGNKTIQVHKTSSRTPSPTLSLALATTIIFTLFQIVTPDYCDKTVPITHNEISCDNKNNCLIEQTEDIFFTPQMKTVCLQLTSKNQVLAKIKLSVNHNFRRCEKGPILFTKNVTVNVESSKRCHGGGECVDRKCLDIGPNSKLKEFPEANKYPGITYCSTSCGGLWCWCLLPTEGCLFYRTYATPTSEDKFQIYSCDEWSNKLVFDMIVTVNNSRNSESFVLRQGDIKEFDYNDNKLKIKTTLIDISEESGLSVLGKKFIQSNEKISLAAISNELFPLECNEVGKCHYRETCSCQQLEDSAKCTFKVPDLYKLLEDKNHNLPIVTERYHLGITNDNVPAIKMKHSKFHIQLTVNKNYNLSTTESKIDCSISSHTSFSGCYNCLKGAVQNITCRAKEPSHAKLSCDNGEFIDILTCDTNGVVNEIHRKFNSSNPTGVCTVSCGAKNNSFKVDGKLVFVSHNTLVEYFDQILNGETSITDIKTWMLPDPFSFWILYPKEQLPSFHPYSSCCL</sequence>
<feature type="compositionally biased region" description="Polar residues" evidence="1">
    <location>
        <begin position="1"/>
        <end position="19"/>
    </location>
</feature>
<dbReference type="Proteomes" id="UP000095282">
    <property type="component" value="Unplaced"/>
</dbReference>
<evidence type="ECO:0000259" key="2">
    <source>
        <dbReference type="Pfam" id="PF07245"/>
    </source>
</evidence>
<keyword evidence="3" id="KW-1185">Reference proteome</keyword>
<dbReference type="Gene3D" id="2.60.40.3770">
    <property type="match status" value="1"/>
</dbReference>
<reference evidence="4" key="1">
    <citation type="submission" date="2016-11" db="UniProtKB">
        <authorList>
            <consortium name="WormBaseParasite"/>
        </authorList>
    </citation>
    <scope>IDENTIFICATION</scope>
</reference>
<dbReference type="InterPro" id="IPR009878">
    <property type="entry name" value="Phlebovirus_G2_fusion"/>
</dbReference>
<organism evidence="3 4">
    <name type="scientific">Caenorhabditis tropicalis</name>
    <dbReference type="NCBI Taxonomy" id="1561998"/>
    <lineage>
        <taxon>Eukaryota</taxon>
        <taxon>Metazoa</taxon>
        <taxon>Ecdysozoa</taxon>
        <taxon>Nematoda</taxon>
        <taxon>Chromadorea</taxon>
        <taxon>Rhabditida</taxon>
        <taxon>Rhabditina</taxon>
        <taxon>Rhabditomorpha</taxon>
        <taxon>Rhabditoidea</taxon>
        <taxon>Rhabditidae</taxon>
        <taxon>Peloderinae</taxon>
        <taxon>Caenorhabditis</taxon>
    </lineage>
</organism>
<dbReference type="STRING" id="1561998.A0A1I7UJG7"/>
<dbReference type="AlphaFoldDB" id="A0A1I7UJG7"/>
<dbReference type="WBParaSite" id="Csp11.Scaffold629.g9942.t1">
    <property type="protein sequence ID" value="Csp11.Scaffold629.g9942.t1"/>
    <property type="gene ID" value="Csp11.Scaffold629.g9942"/>
</dbReference>
<feature type="region of interest" description="Disordered" evidence="1">
    <location>
        <begin position="1"/>
        <end position="74"/>
    </location>
</feature>
<evidence type="ECO:0000313" key="3">
    <source>
        <dbReference type="Proteomes" id="UP000095282"/>
    </source>
</evidence>
<accession>A0A1I7UJG7</accession>
<feature type="compositionally biased region" description="Polar residues" evidence="1">
    <location>
        <begin position="33"/>
        <end position="42"/>
    </location>
</feature>
<dbReference type="Pfam" id="PF07245">
    <property type="entry name" value="Phlebovirus_G2"/>
    <property type="match status" value="1"/>
</dbReference>
<protein>
    <submittedName>
        <fullName evidence="4">Phlebovirus_G2 domain-containing protein</fullName>
    </submittedName>
</protein>